<dbReference type="InterPro" id="IPR024084">
    <property type="entry name" value="IsoPropMal-DH-like_dom"/>
</dbReference>
<dbReference type="NCBIfam" id="NF005425">
    <property type="entry name" value="PRK07006.1"/>
    <property type="match status" value="1"/>
</dbReference>
<dbReference type="GO" id="GO:0000287">
    <property type="term" value="F:magnesium ion binding"/>
    <property type="evidence" value="ECO:0007669"/>
    <property type="project" value="InterPro"/>
</dbReference>
<keyword evidence="14" id="KW-1185">Reference proteome</keyword>
<evidence type="ECO:0000313" key="13">
    <source>
        <dbReference type="EMBL" id="CAI8047145.1"/>
    </source>
</evidence>
<evidence type="ECO:0000256" key="7">
    <source>
        <dbReference type="ARBA" id="ARBA00022857"/>
    </source>
</evidence>
<name>A0AA35TF31_GEOBA</name>
<comment type="subunit">
    <text evidence="2">Homodimer.</text>
</comment>
<dbReference type="GO" id="GO:0051287">
    <property type="term" value="F:NAD binding"/>
    <property type="evidence" value="ECO:0007669"/>
    <property type="project" value="InterPro"/>
</dbReference>
<dbReference type="InterPro" id="IPR019818">
    <property type="entry name" value="IsoCit/isopropylmalate_DH_CS"/>
</dbReference>
<evidence type="ECO:0000256" key="4">
    <source>
        <dbReference type="ARBA" id="ARBA00022532"/>
    </source>
</evidence>
<dbReference type="SMART" id="SM01329">
    <property type="entry name" value="Iso_dh"/>
    <property type="match status" value="1"/>
</dbReference>
<protein>
    <recommendedName>
        <fullName evidence="11">Isocitrate dehydrogenase [NADP]</fullName>
        <ecNumber evidence="11">1.1.1.42</ecNumber>
    </recommendedName>
</protein>
<dbReference type="NCBIfam" id="NF005610">
    <property type="entry name" value="PRK07362.1"/>
    <property type="match status" value="1"/>
</dbReference>
<evidence type="ECO:0000256" key="9">
    <source>
        <dbReference type="ARBA" id="ARBA00023211"/>
    </source>
</evidence>
<organism evidence="13 14">
    <name type="scientific">Geodia barretti</name>
    <name type="common">Barrett's horny sponge</name>
    <dbReference type="NCBI Taxonomy" id="519541"/>
    <lineage>
        <taxon>Eukaryota</taxon>
        <taxon>Metazoa</taxon>
        <taxon>Porifera</taxon>
        <taxon>Demospongiae</taxon>
        <taxon>Heteroscleromorpha</taxon>
        <taxon>Tetractinellida</taxon>
        <taxon>Astrophorina</taxon>
        <taxon>Geodiidae</taxon>
        <taxon>Geodia</taxon>
    </lineage>
</organism>
<dbReference type="Proteomes" id="UP001174909">
    <property type="component" value="Unassembled WGS sequence"/>
</dbReference>
<keyword evidence="6" id="KW-0460">Magnesium</keyword>
<evidence type="ECO:0000259" key="12">
    <source>
        <dbReference type="SMART" id="SM01329"/>
    </source>
</evidence>
<comment type="catalytic activity">
    <reaction evidence="10">
        <text>D-threo-isocitrate + NADP(+) = 2-oxoglutarate + CO2 + NADPH</text>
        <dbReference type="Rhea" id="RHEA:19629"/>
        <dbReference type="ChEBI" id="CHEBI:15562"/>
        <dbReference type="ChEBI" id="CHEBI:16526"/>
        <dbReference type="ChEBI" id="CHEBI:16810"/>
        <dbReference type="ChEBI" id="CHEBI:57783"/>
        <dbReference type="ChEBI" id="CHEBI:58349"/>
        <dbReference type="EC" id="1.1.1.42"/>
    </reaction>
</comment>
<dbReference type="PROSITE" id="PS00470">
    <property type="entry name" value="IDH_IMDH"/>
    <property type="match status" value="1"/>
</dbReference>
<comment type="cofactor">
    <cofactor evidence="11">
        <name>Mg(2+)</name>
        <dbReference type="ChEBI" id="CHEBI:18420"/>
    </cofactor>
    <cofactor evidence="11">
        <name>Mn(2+)</name>
        <dbReference type="ChEBI" id="CHEBI:29035"/>
    </cofactor>
</comment>
<evidence type="ECO:0000313" key="14">
    <source>
        <dbReference type="Proteomes" id="UP001174909"/>
    </source>
</evidence>
<dbReference type="Pfam" id="PF00180">
    <property type="entry name" value="Iso_dh"/>
    <property type="match status" value="1"/>
</dbReference>
<keyword evidence="8" id="KW-0560">Oxidoreductase</keyword>
<dbReference type="GO" id="GO:0006099">
    <property type="term" value="P:tricarboxylic acid cycle"/>
    <property type="evidence" value="ECO:0007669"/>
    <property type="project" value="UniProtKB-KW"/>
</dbReference>
<feature type="domain" description="Isopropylmalate dehydrogenase-like" evidence="12">
    <location>
        <begin position="29"/>
        <end position="461"/>
    </location>
</feature>
<dbReference type="GO" id="GO:0004450">
    <property type="term" value="F:isocitrate dehydrogenase (NADP+) activity"/>
    <property type="evidence" value="ECO:0007669"/>
    <property type="project" value="UniProtKB-EC"/>
</dbReference>
<dbReference type="GO" id="GO:0006097">
    <property type="term" value="P:glyoxylate cycle"/>
    <property type="evidence" value="ECO:0007669"/>
    <property type="project" value="UniProtKB-KW"/>
</dbReference>
<comment type="caution">
    <text evidence="13">The sequence shown here is derived from an EMBL/GenBank/DDBJ whole genome shotgun (WGS) entry which is preliminary data.</text>
</comment>
<dbReference type="SUPFAM" id="SSF53659">
    <property type="entry name" value="Isocitrate/Isopropylmalate dehydrogenase-like"/>
    <property type="match status" value="1"/>
</dbReference>
<keyword evidence="9 11" id="KW-0464">Manganese</keyword>
<accession>A0AA35TF31</accession>
<sequence>MTTEPHPTPPEGGRISIQNGLLQVPDHPIIPFIEGDGTGRDIWRASVRVFDAAVEVAYGGARRIEWREVLAGEKAFNETGDWLPEATVATFRDYLVGIKGPLTTPVGGGIRSLNVALRQLLDLYVCLRPVKWYQGVPSPVYRPDQVDMVIFRENSEDIYAGVEYREGTPEVKKLVAFLRDEMGVKKIRFPDSSGIGIKPVSREGTERLVRAAIRYALAQGRRSVTLVHKGNIMKFTEGAFRDWGYALAAREFRAETVSERESWILSNRESGSGISTVDNARAIEPGYDLMVEERRAEVRDEVEGCLSELWDSHGNGQWKNRVLVRDAIADITLQQVLTRASSFDVIATMNLNGDYLSDALAAQIGGIGIAPGGNINYDTGHAIFEATHGTAPKYADQDKVNPGSVILSGVMMFRHLNWEEAADLIERSLEAAIAQKRVTYDFHRLMDGATKLKTSEFADAIIENMAPNRA</sequence>
<evidence type="ECO:0000256" key="1">
    <source>
        <dbReference type="ARBA" id="ARBA00007769"/>
    </source>
</evidence>
<evidence type="ECO:0000256" key="2">
    <source>
        <dbReference type="ARBA" id="ARBA00011738"/>
    </source>
</evidence>
<dbReference type="InterPro" id="IPR004439">
    <property type="entry name" value="Isocitrate_DH_NADP_dimer_prok"/>
</dbReference>
<dbReference type="EC" id="1.1.1.42" evidence="11"/>
<dbReference type="PANTHER" id="PTHR43504:SF1">
    <property type="entry name" value="ISOCITRATE DEHYDROGENASE [NADP]"/>
    <property type="match status" value="1"/>
</dbReference>
<dbReference type="PANTHER" id="PTHR43504">
    <property type="entry name" value="ISOCITRATE DEHYDROGENASE [NADP]"/>
    <property type="match status" value="1"/>
</dbReference>
<keyword evidence="4 11" id="KW-0816">Tricarboxylic acid cycle</keyword>
<dbReference type="NCBIfam" id="TIGR00183">
    <property type="entry name" value="prok_nadp_idh"/>
    <property type="match status" value="1"/>
</dbReference>
<evidence type="ECO:0000256" key="3">
    <source>
        <dbReference type="ARBA" id="ARBA00022435"/>
    </source>
</evidence>
<evidence type="ECO:0000256" key="11">
    <source>
        <dbReference type="RuleBase" id="RU004446"/>
    </source>
</evidence>
<evidence type="ECO:0000256" key="10">
    <source>
        <dbReference type="ARBA" id="ARBA00023554"/>
    </source>
</evidence>
<keyword evidence="3 11" id="KW-0329">Glyoxylate bypass</keyword>
<dbReference type="Gene3D" id="3.40.718.10">
    <property type="entry name" value="Isopropylmalate Dehydrogenase"/>
    <property type="match status" value="2"/>
</dbReference>
<evidence type="ECO:0000256" key="6">
    <source>
        <dbReference type="ARBA" id="ARBA00022842"/>
    </source>
</evidence>
<keyword evidence="5 11" id="KW-0479">Metal-binding</keyword>
<comment type="similarity">
    <text evidence="1">Belongs to the isocitrate and isopropylmalate dehydrogenases family.</text>
</comment>
<dbReference type="EMBL" id="CASHTH010003616">
    <property type="protein sequence ID" value="CAI8047145.1"/>
    <property type="molecule type" value="Genomic_DNA"/>
</dbReference>
<evidence type="ECO:0000256" key="5">
    <source>
        <dbReference type="ARBA" id="ARBA00022723"/>
    </source>
</evidence>
<reference evidence="13" key="1">
    <citation type="submission" date="2023-03" db="EMBL/GenBank/DDBJ databases">
        <authorList>
            <person name="Steffen K."/>
            <person name="Cardenas P."/>
        </authorList>
    </citation>
    <scope>NUCLEOTIDE SEQUENCE</scope>
</reference>
<proteinExistence type="inferred from homology"/>
<keyword evidence="7 11" id="KW-0521">NADP</keyword>
<evidence type="ECO:0000256" key="8">
    <source>
        <dbReference type="ARBA" id="ARBA00023002"/>
    </source>
</evidence>
<dbReference type="AlphaFoldDB" id="A0AA35TF31"/>
<gene>
    <name evidence="13" type="ORF">GBAR_LOCUS26047</name>
</gene>